<proteinExistence type="predicted"/>
<dbReference type="Proteomes" id="UP000662993">
    <property type="component" value="Segment"/>
</dbReference>
<evidence type="ECO:0000313" key="2">
    <source>
        <dbReference type="Proteomes" id="UP000662993"/>
    </source>
</evidence>
<evidence type="ECO:0000313" key="1">
    <source>
        <dbReference type="EMBL" id="QOC54201.1"/>
    </source>
</evidence>
<gene>
    <name evidence="1" type="ORF">Atoyac1_21</name>
</gene>
<name>A0A866D167_9CAUD</name>
<protein>
    <submittedName>
        <fullName evidence="1">Uncharacterized protein</fullName>
    </submittedName>
</protein>
<organism evidence="1 2">
    <name type="scientific">Aeromonas phage Atoyac1</name>
    <dbReference type="NCBI Taxonomy" id="2767547"/>
    <lineage>
        <taxon>Viruses</taxon>
        <taxon>Duplodnaviria</taxon>
        <taxon>Heunggongvirae</taxon>
        <taxon>Uroviricota</taxon>
        <taxon>Caudoviricetes</taxon>
        <taxon>Autographivirales</taxon>
        <taxon>Autonotataviridae</taxon>
        <taxon>Melnykvirinae</taxon>
        <taxon>Atoyacvirus</taxon>
        <taxon>Atoyacvirus atoyac1</taxon>
    </lineage>
</organism>
<keyword evidence="2" id="KW-1185">Reference proteome</keyword>
<accession>A0A866D167</accession>
<dbReference type="EMBL" id="MT682386">
    <property type="protein sequence ID" value="QOC54201.1"/>
    <property type="molecule type" value="Genomic_DNA"/>
</dbReference>
<reference evidence="1 2" key="1">
    <citation type="journal article" date="2020" name="bioRxiv">
        <title>Dynamics of infection in a novel group of promiscuous phages and hosts of multiple bacterial genera retrieved from river communities.</title>
        <authorList>
            <person name="Cazares D."/>
            <person name="Cazares A."/>
            <person name="Figueroa W."/>
            <person name="Guarneros G."/>
            <person name="Edwards R.A."/>
            <person name="Vinuesa P."/>
        </authorList>
    </citation>
    <scope>NUCLEOTIDE SEQUENCE [LARGE SCALE GENOMIC DNA]</scope>
</reference>
<sequence length="91" mass="10535">MLKRKRKENKALLIAESRIYGKTRARCELARFRAFRQLARFHGVPLACAMMQDAFLNAGAHLRSDTCDVWGFVVWSDTNYWDQWQVVGDAA</sequence>